<dbReference type="Proteomes" id="UP001595961">
    <property type="component" value="Unassembled WGS sequence"/>
</dbReference>
<accession>A0ABV9BZU7</accession>
<organism evidence="2 3">
    <name type="scientific">Dyella halodurans</name>
    <dbReference type="NCBI Taxonomy" id="1920171"/>
    <lineage>
        <taxon>Bacteria</taxon>
        <taxon>Pseudomonadati</taxon>
        <taxon>Pseudomonadota</taxon>
        <taxon>Gammaproteobacteria</taxon>
        <taxon>Lysobacterales</taxon>
        <taxon>Rhodanobacteraceae</taxon>
        <taxon>Dyella</taxon>
    </lineage>
</organism>
<reference evidence="3" key="1">
    <citation type="journal article" date="2019" name="Int. J. Syst. Evol. Microbiol.">
        <title>The Global Catalogue of Microorganisms (GCM) 10K type strain sequencing project: providing services to taxonomists for standard genome sequencing and annotation.</title>
        <authorList>
            <consortium name="The Broad Institute Genomics Platform"/>
            <consortium name="The Broad Institute Genome Sequencing Center for Infectious Disease"/>
            <person name="Wu L."/>
            <person name="Ma J."/>
        </authorList>
    </citation>
    <scope>NUCLEOTIDE SEQUENCE [LARGE SCALE GENOMIC DNA]</scope>
    <source>
        <strain evidence="3">CCM 4481</strain>
    </source>
</reference>
<evidence type="ECO:0000313" key="3">
    <source>
        <dbReference type="Proteomes" id="UP001595961"/>
    </source>
</evidence>
<sequence length="68" mass="7337">MRIVTMSDGKTVRYTLDPDKPVSLSAEAKARLAAKRDSGIDTSDLPDLAGEDGWYCPGSRDAGKRPAR</sequence>
<evidence type="ECO:0000256" key="1">
    <source>
        <dbReference type="SAM" id="MobiDB-lite"/>
    </source>
</evidence>
<evidence type="ECO:0000313" key="2">
    <source>
        <dbReference type="EMBL" id="MFC4526233.1"/>
    </source>
</evidence>
<name>A0ABV9BZU7_9GAMM</name>
<proteinExistence type="predicted"/>
<dbReference type="RefSeq" id="WP_380003851.1">
    <property type="nucleotide sequence ID" value="NZ_JBHSGA010000011.1"/>
</dbReference>
<comment type="caution">
    <text evidence="2">The sequence shown here is derived from an EMBL/GenBank/DDBJ whole genome shotgun (WGS) entry which is preliminary data.</text>
</comment>
<dbReference type="EMBL" id="JBHSGA010000011">
    <property type="protein sequence ID" value="MFC4526233.1"/>
    <property type="molecule type" value="Genomic_DNA"/>
</dbReference>
<gene>
    <name evidence="2" type="ORF">ACFO5W_06235</name>
</gene>
<feature type="region of interest" description="Disordered" evidence="1">
    <location>
        <begin position="35"/>
        <end position="68"/>
    </location>
</feature>
<keyword evidence="3" id="KW-1185">Reference proteome</keyword>
<protein>
    <submittedName>
        <fullName evidence="2">Uncharacterized protein</fullName>
    </submittedName>
</protein>